<evidence type="ECO:0000313" key="3">
    <source>
        <dbReference type="Proteomes" id="UP001189429"/>
    </source>
</evidence>
<organism evidence="2 3">
    <name type="scientific">Prorocentrum cordatum</name>
    <dbReference type="NCBI Taxonomy" id="2364126"/>
    <lineage>
        <taxon>Eukaryota</taxon>
        <taxon>Sar</taxon>
        <taxon>Alveolata</taxon>
        <taxon>Dinophyceae</taxon>
        <taxon>Prorocentrales</taxon>
        <taxon>Prorocentraceae</taxon>
        <taxon>Prorocentrum</taxon>
    </lineage>
</organism>
<comment type="caution">
    <text evidence="2">The sequence shown here is derived from an EMBL/GenBank/DDBJ whole genome shotgun (WGS) entry which is preliminary data.</text>
</comment>
<reference evidence="2" key="1">
    <citation type="submission" date="2023-10" db="EMBL/GenBank/DDBJ databases">
        <authorList>
            <person name="Chen Y."/>
            <person name="Shah S."/>
            <person name="Dougan E. K."/>
            <person name="Thang M."/>
            <person name="Chan C."/>
        </authorList>
    </citation>
    <scope>NUCLEOTIDE SEQUENCE [LARGE SCALE GENOMIC DNA]</scope>
</reference>
<dbReference type="Proteomes" id="UP001189429">
    <property type="component" value="Unassembled WGS sequence"/>
</dbReference>
<feature type="region of interest" description="Disordered" evidence="1">
    <location>
        <begin position="1"/>
        <end position="206"/>
    </location>
</feature>
<evidence type="ECO:0000256" key="1">
    <source>
        <dbReference type="SAM" id="MobiDB-lite"/>
    </source>
</evidence>
<evidence type="ECO:0000313" key="2">
    <source>
        <dbReference type="EMBL" id="CAK0887605.1"/>
    </source>
</evidence>
<feature type="compositionally biased region" description="Polar residues" evidence="1">
    <location>
        <begin position="62"/>
        <end position="71"/>
    </location>
</feature>
<proteinExistence type="predicted"/>
<accession>A0ABN9WQZ8</accession>
<feature type="compositionally biased region" description="Basic residues" evidence="1">
    <location>
        <begin position="134"/>
        <end position="159"/>
    </location>
</feature>
<sequence>MHPEGPLGGLAKTATEKPRRHTARAAEAGHAVGRQHRDSVPGTSRYIKADCPPWLRRGGSSIEPSCQTGASRGSDGRADVARPHQIGCRQERRPAREARGARRQVGGAGGPTMQSGVSPLYRGIPGEESEVLQTRRRRRRRPESARARRRAAPARRARVGGRAPTRHAPGERLPRGLPWGAARSALPPGAQPRPPDIADVGDREGA</sequence>
<gene>
    <name evidence="2" type="ORF">PCOR1329_LOCUS68602</name>
</gene>
<name>A0ABN9WQZ8_9DINO</name>
<feature type="compositionally biased region" description="Basic and acidic residues" evidence="1">
    <location>
        <begin position="89"/>
        <end position="100"/>
    </location>
</feature>
<protein>
    <submittedName>
        <fullName evidence="2">Uncharacterized protein</fullName>
    </submittedName>
</protein>
<keyword evidence="3" id="KW-1185">Reference proteome</keyword>
<dbReference type="EMBL" id="CAUYUJ010018958">
    <property type="protein sequence ID" value="CAK0887605.1"/>
    <property type="molecule type" value="Genomic_DNA"/>
</dbReference>